<dbReference type="InterPro" id="IPR025232">
    <property type="entry name" value="DUF4174"/>
</dbReference>
<feature type="chain" id="PRO_5044498546" evidence="2">
    <location>
        <begin position="23"/>
        <end position="150"/>
    </location>
</feature>
<reference evidence="4" key="1">
    <citation type="submission" date="2024-06" db="EMBL/GenBank/DDBJ databases">
        <title>Complete genome of Salinicola endophyticus HNIBRBA4755.</title>
        <authorList>
            <person name="Shin S.Y."/>
            <person name="Kang H."/>
            <person name="Song J."/>
        </authorList>
    </citation>
    <scope>NUCLEOTIDE SEQUENCE</scope>
    <source>
        <strain evidence="4">HNIBRBA4755</strain>
    </source>
</reference>
<dbReference type="EMBL" id="CP159578">
    <property type="protein sequence ID" value="XCJ80696.1"/>
    <property type="molecule type" value="Genomic_DNA"/>
</dbReference>
<protein>
    <submittedName>
        <fullName evidence="4">DUF4174 domain-containing protein</fullName>
    </submittedName>
</protein>
<evidence type="ECO:0000313" key="4">
    <source>
        <dbReference type="EMBL" id="XCJ80696.1"/>
    </source>
</evidence>
<keyword evidence="1 2" id="KW-0732">Signal</keyword>
<gene>
    <name evidence="4" type="ORF">ABV408_05820</name>
</gene>
<evidence type="ECO:0000256" key="2">
    <source>
        <dbReference type="SAM" id="SignalP"/>
    </source>
</evidence>
<accession>A0AB74UA98</accession>
<evidence type="ECO:0000259" key="3">
    <source>
        <dbReference type="Pfam" id="PF13778"/>
    </source>
</evidence>
<sequence length="150" mass="16514">MKVWKIATLALAAATLIGNAQAQNAQGADPANPLITDRWQFRPLIVVTPDAQAPAYRDLRRQLAASQAQFDEREMLLYTVEGNQGTRHGVAMTPYETRALIEALGVDPNRGVTTILVGKDGGKKVELRGEVDLQQIYDTIDRMPMRRANG</sequence>
<organism evidence="4">
    <name type="scientific">Salinicola endophyticus</name>
    <dbReference type="NCBI Taxonomy" id="1949083"/>
    <lineage>
        <taxon>Bacteria</taxon>
        <taxon>Pseudomonadati</taxon>
        <taxon>Pseudomonadota</taxon>
        <taxon>Gammaproteobacteria</taxon>
        <taxon>Oceanospirillales</taxon>
        <taxon>Halomonadaceae</taxon>
        <taxon>Salinicola</taxon>
    </lineage>
</organism>
<feature type="signal peptide" evidence="2">
    <location>
        <begin position="1"/>
        <end position="22"/>
    </location>
</feature>
<evidence type="ECO:0000256" key="1">
    <source>
        <dbReference type="ARBA" id="ARBA00022729"/>
    </source>
</evidence>
<name>A0AB74UA98_9GAMM</name>
<dbReference type="RefSeq" id="WP_353981511.1">
    <property type="nucleotide sequence ID" value="NZ_CP159578.1"/>
</dbReference>
<feature type="domain" description="DUF4174" evidence="3">
    <location>
        <begin position="37"/>
        <end position="148"/>
    </location>
</feature>
<dbReference type="AlphaFoldDB" id="A0AB74UA98"/>
<dbReference type="Pfam" id="PF13778">
    <property type="entry name" value="DUF4174"/>
    <property type="match status" value="1"/>
</dbReference>
<proteinExistence type="predicted"/>